<reference evidence="2" key="1">
    <citation type="journal article" date="2020" name="Phytopathology">
        <title>Genome Sequence Resources of Colletotrichum truncatum, C. plurivorum, C. musicola, and C. sojae: Four Species Pathogenic to Soybean (Glycine max).</title>
        <authorList>
            <person name="Rogerio F."/>
            <person name="Boufleur T.R."/>
            <person name="Ciampi-Guillardi M."/>
            <person name="Sukno S.A."/>
            <person name="Thon M.R."/>
            <person name="Massola Junior N.S."/>
            <person name="Baroncelli R."/>
        </authorList>
    </citation>
    <scope>NUCLEOTIDE SEQUENCE</scope>
    <source>
        <strain evidence="2">LFN00145</strain>
    </source>
</reference>
<gene>
    <name evidence="2" type="ORF">CPLU01_02754</name>
</gene>
<protein>
    <submittedName>
        <fullName evidence="2">Uncharacterized protein</fullName>
    </submittedName>
</protein>
<feature type="region of interest" description="Disordered" evidence="1">
    <location>
        <begin position="249"/>
        <end position="279"/>
    </location>
</feature>
<feature type="region of interest" description="Disordered" evidence="1">
    <location>
        <begin position="195"/>
        <end position="223"/>
    </location>
</feature>
<dbReference type="EMBL" id="WIGO01000022">
    <property type="protein sequence ID" value="KAF6837868.1"/>
    <property type="molecule type" value="Genomic_DNA"/>
</dbReference>
<organism evidence="2 3">
    <name type="scientific">Colletotrichum plurivorum</name>
    <dbReference type="NCBI Taxonomy" id="2175906"/>
    <lineage>
        <taxon>Eukaryota</taxon>
        <taxon>Fungi</taxon>
        <taxon>Dikarya</taxon>
        <taxon>Ascomycota</taxon>
        <taxon>Pezizomycotina</taxon>
        <taxon>Sordariomycetes</taxon>
        <taxon>Hypocreomycetidae</taxon>
        <taxon>Glomerellales</taxon>
        <taxon>Glomerellaceae</taxon>
        <taxon>Colletotrichum</taxon>
        <taxon>Colletotrichum orchidearum species complex</taxon>
    </lineage>
</organism>
<keyword evidence="3" id="KW-1185">Reference proteome</keyword>
<dbReference type="Proteomes" id="UP000654918">
    <property type="component" value="Unassembled WGS sequence"/>
</dbReference>
<name>A0A8H6KV39_9PEZI</name>
<comment type="caution">
    <text evidence="2">The sequence shown here is derived from an EMBL/GenBank/DDBJ whole genome shotgun (WGS) entry which is preliminary data.</text>
</comment>
<dbReference type="AlphaFoldDB" id="A0A8H6KV39"/>
<accession>A0A8H6KV39</accession>
<evidence type="ECO:0000313" key="3">
    <source>
        <dbReference type="Proteomes" id="UP000654918"/>
    </source>
</evidence>
<proteinExistence type="predicted"/>
<sequence length="310" mass="33829">MFVRSAEVQVQPQRYQRIVRFSCRCVHVSKQGQVAPSNGPKAVPDFGQQSPAGKGPEVAVWCRLDSREAGAIDMDGSYMGGSSQWEDANSLCSKDVAEAGSSSLGRHRCRWYKEAVDERSALGTIQFLPSRLSRMSSVARWPSRHGDFLILVQPRCFESHQCRRRATYWAAAPSSNKREMQSTVHSDAGRLLTAAPAASERSGKCDEPVPRAGADGGSSGVPWPELPAGRCEGRKGPDVLPRYERAQHLHTSQQQQQHGRCGSKVKSGGKGAPTGLARRRNLLDGETVVVRCTAAARRSPIAITVWHFPA</sequence>
<evidence type="ECO:0000313" key="2">
    <source>
        <dbReference type="EMBL" id="KAF6837868.1"/>
    </source>
</evidence>
<evidence type="ECO:0000256" key="1">
    <source>
        <dbReference type="SAM" id="MobiDB-lite"/>
    </source>
</evidence>